<proteinExistence type="predicted"/>
<feature type="domain" description="VOC" evidence="1">
    <location>
        <begin position="1"/>
        <end position="121"/>
    </location>
</feature>
<dbReference type="PANTHER" id="PTHR34109:SF1">
    <property type="entry name" value="VOC DOMAIN-CONTAINING PROTEIN"/>
    <property type="match status" value="1"/>
</dbReference>
<dbReference type="Gene3D" id="3.30.720.120">
    <property type="match status" value="1"/>
</dbReference>
<dbReference type="Pfam" id="PF00903">
    <property type="entry name" value="Glyoxalase"/>
    <property type="match status" value="1"/>
</dbReference>
<dbReference type="EMBL" id="JABFDB010000001">
    <property type="protein sequence ID" value="NYZ18195.1"/>
    <property type="molecule type" value="Genomic_DNA"/>
</dbReference>
<evidence type="ECO:0000313" key="2">
    <source>
        <dbReference type="EMBL" id="NYZ18195.1"/>
    </source>
</evidence>
<comment type="caution">
    <text evidence="2">The sequence shown here is derived from an EMBL/GenBank/DDBJ whole genome shotgun (WGS) entry which is preliminary data.</text>
</comment>
<gene>
    <name evidence="2" type="ORF">HND93_00605</name>
</gene>
<dbReference type="PROSITE" id="PS51819">
    <property type="entry name" value="VOC"/>
    <property type="match status" value="1"/>
</dbReference>
<dbReference type="SUPFAM" id="SSF54593">
    <property type="entry name" value="Glyoxalase/Bleomycin resistance protein/Dihydroxybiphenyl dioxygenase"/>
    <property type="match status" value="1"/>
</dbReference>
<dbReference type="PANTHER" id="PTHR34109">
    <property type="entry name" value="BNAUNNG04460D PROTEIN-RELATED"/>
    <property type="match status" value="1"/>
</dbReference>
<accession>A0ABX2T1K3</accession>
<dbReference type="Gene3D" id="3.30.720.110">
    <property type="match status" value="1"/>
</dbReference>
<dbReference type="InterPro" id="IPR037523">
    <property type="entry name" value="VOC_core"/>
</dbReference>
<protein>
    <submittedName>
        <fullName evidence="2">VOC family protein</fullName>
    </submittedName>
</protein>
<evidence type="ECO:0000313" key="3">
    <source>
        <dbReference type="Proteomes" id="UP000584642"/>
    </source>
</evidence>
<reference evidence="2 3" key="1">
    <citation type="submission" date="2020-05" db="EMBL/GenBank/DDBJ databases">
        <title>Azospirillum oleiclasticum sp. nov, a nitrogen-fixing and heavy crude oil-emulsifying bacterium isolated from the crude oil of Yumen Oilfield.</title>
        <authorList>
            <person name="Wu D."/>
            <person name="Cai M."/>
            <person name="Zhang X."/>
        </authorList>
    </citation>
    <scope>NUCLEOTIDE SEQUENCE [LARGE SCALE GENOMIC DNA]</scope>
    <source>
        <strain evidence="2 3">ROY-1-1-2</strain>
    </source>
</reference>
<keyword evidence="3" id="KW-1185">Reference proteome</keyword>
<dbReference type="InterPro" id="IPR029068">
    <property type="entry name" value="Glyas_Bleomycin-R_OHBP_Dase"/>
</dbReference>
<sequence length="149" mass="15834">MVVKDAAAAIDFYKAAFGAEEMFRLAGSDGRIVHASLGVCGGVIMLCDDFPEFFGGKSRDPKTLGASPVTIHLHVPDVDALWARAVEAGCTVAAPLADQFWGDRYGKLTDPFGHEWSLATTIATPSPEEMQAAWKAMEAKMAEGCGQPS</sequence>
<organism evidence="2 3">
    <name type="scientific">Azospirillum oleiclasticum</name>
    <dbReference type="NCBI Taxonomy" id="2735135"/>
    <lineage>
        <taxon>Bacteria</taxon>
        <taxon>Pseudomonadati</taxon>
        <taxon>Pseudomonadota</taxon>
        <taxon>Alphaproteobacteria</taxon>
        <taxon>Rhodospirillales</taxon>
        <taxon>Azospirillaceae</taxon>
        <taxon>Azospirillum</taxon>
    </lineage>
</organism>
<dbReference type="InterPro" id="IPR004360">
    <property type="entry name" value="Glyas_Fos-R_dOase_dom"/>
</dbReference>
<dbReference type="CDD" id="cd07246">
    <property type="entry name" value="VOC_like"/>
    <property type="match status" value="1"/>
</dbReference>
<evidence type="ECO:0000259" key="1">
    <source>
        <dbReference type="PROSITE" id="PS51819"/>
    </source>
</evidence>
<dbReference type="Proteomes" id="UP000584642">
    <property type="component" value="Unassembled WGS sequence"/>
</dbReference>
<name>A0ABX2T1K3_9PROT</name>